<dbReference type="AlphaFoldDB" id="D8JQJ9"/>
<accession>D8JQJ9</accession>
<evidence type="ECO:0000256" key="8">
    <source>
        <dbReference type="SAM" id="Phobius"/>
    </source>
</evidence>
<sequence>MLYRYTALTRTGSSLVGEMEAVDRSTVIQDLNQLGHFPIEVSEIKGASSSAASGGASLFSGLPSARQITLFTRELGMLLKAGLPLDQALTFLERDAGSKSLARLIGRVGTEISSGKSLCEALEMQGGAFPPIYSRMVRVAEASGTLETVLERIAAGREKAQKLKSMALSELLYPCLLILMAIAAVTIMLTVVVPRFKDMIGNAGTQIPDQARFVIGASDWLIANWQYLVAAIASVLAIVVLGWSRIRGNVETLLLRMPLIGGIMKLNLTVRFCRTLGMLIENGVDLPSAMKLVGDVIGNKNASSALNEAYDALRKGRSFLDPISDSKLFPPVLINMLRVGEETGSLASSLLHMAEVFEEKLERTVERTFTILEPVIILVVSGIIAFIIVSILSAVISINDLAM</sequence>
<evidence type="ECO:0000313" key="11">
    <source>
        <dbReference type="Proteomes" id="UP000002033"/>
    </source>
</evidence>
<dbReference type="InterPro" id="IPR003004">
    <property type="entry name" value="GspF/PilC"/>
</dbReference>
<dbReference type="Pfam" id="PF00482">
    <property type="entry name" value="T2SSF"/>
    <property type="match status" value="2"/>
</dbReference>
<feature type="domain" description="Type II secretion system protein GspF" evidence="9">
    <location>
        <begin position="272"/>
        <end position="392"/>
    </location>
</feature>
<evidence type="ECO:0000256" key="1">
    <source>
        <dbReference type="ARBA" id="ARBA00004429"/>
    </source>
</evidence>
<keyword evidence="3" id="KW-1003">Cell membrane</keyword>
<dbReference type="KEGG" id="hdn:Hden_2154"/>
<dbReference type="PANTHER" id="PTHR30012">
    <property type="entry name" value="GENERAL SECRETION PATHWAY PROTEIN"/>
    <property type="match status" value="1"/>
</dbReference>
<comment type="similarity">
    <text evidence="2">Belongs to the GSP F family.</text>
</comment>
<dbReference type="OrthoDB" id="9805682at2"/>
<organism evidence="10 11">
    <name type="scientific">Hyphomicrobium denitrificans (strain ATCC 51888 / DSM 1869 / NCIMB 11706 / TK 0415)</name>
    <dbReference type="NCBI Taxonomy" id="582899"/>
    <lineage>
        <taxon>Bacteria</taxon>
        <taxon>Pseudomonadati</taxon>
        <taxon>Pseudomonadota</taxon>
        <taxon>Alphaproteobacteria</taxon>
        <taxon>Hyphomicrobiales</taxon>
        <taxon>Hyphomicrobiaceae</taxon>
        <taxon>Hyphomicrobium</taxon>
    </lineage>
</organism>
<dbReference type="Proteomes" id="UP000002033">
    <property type="component" value="Chromosome"/>
</dbReference>
<gene>
    <name evidence="10" type="ordered locus">Hden_2154</name>
</gene>
<evidence type="ECO:0000256" key="4">
    <source>
        <dbReference type="ARBA" id="ARBA00022519"/>
    </source>
</evidence>
<keyword evidence="4" id="KW-0997">Cell inner membrane</keyword>
<evidence type="ECO:0000259" key="9">
    <source>
        <dbReference type="Pfam" id="PF00482"/>
    </source>
</evidence>
<dbReference type="eggNOG" id="COG1459">
    <property type="taxonomic scope" value="Bacteria"/>
</dbReference>
<keyword evidence="5 8" id="KW-0812">Transmembrane</keyword>
<dbReference type="InterPro" id="IPR018076">
    <property type="entry name" value="T2SS_GspF_dom"/>
</dbReference>
<dbReference type="FunFam" id="1.20.81.30:FF:000001">
    <property type="entry name" value="Type II secretion system protein F"/>
    <property type="match status" value="1"/>
</dbReference>
<reference evidence="11" key="1">
    <citation type="journal article" date="2011" name="J. Bacteriol.">
        <title>Genome sequences of eight morphologically diverse alphaproteobacteria.</title>
        <authorList>
            <consortium name="US DOE Joint Genome Institute"/>
            <person name="Brown P.J."/>
            <person name="Kysela D.T."/>
            <person name="Buechlein A."/>
            <person name="Hemmerich C."/>
            <person name="Brun Y.V."/>
        </authorList>
    </citation>
    <scope>NUCLEOTIDE SEQUENCE [LARGE SCALE GENOMIC DNA]</scope>
    <source>
        <strain evidence="11">ATCC 51888 / DSM 1869 / NCIB 11706 / TK 0415</strain>
    </source>
</reference>
<comment type="subcellular location">
    <subcellularLocation>
        <location evidence="1">Cell inner membrane</location>
        <topology evidence="1">Multi-pass membrane protein</topology>
    </subcellularLocation>
</comment>
<feature type="transmembrane region" description="Helical" evidence="8">
    <location>
        <begin position="375"/>
        <end position="398"/>
    </location>
</feature>
<evidence type="ECO:0000256" key="5">
    <source>
        <dbReference type="ARBA" id="ARBA00022692"/>
    </source>
</evidence>
<dbReference type="Gene3D" id="1.20.81.30">
    <property type="entry name" value="Type II secretion system (T2SS), domain F"/>
    <property type="match status" value="2"/>
</dbReference>
<evidence type="ECO:0000256" key="2">
    <source>
        <dbReference type="ARBA" id="ARBA00005745"/>
    </source>
</evidence>
<dbReference type="GO" id="GO:0005886">
    <property type="term" value="C:plasma membrane"/>
    <property type="evidence" value="ECO:0007669"/>
    <property type="project" value="UniProtKB-SubCell"/>
</dbReference>
<evidence type="ECO:0000313" key="10">
    <source>
        <dbReference type="EMBL" id="ADJ23953.1"/>
    </source>
</evidence>
<feature type="transmembrane region" description="Helical" evidence="8">
    <location>
        <begin position="171"/>
        <end position="193"/>
    </location>
</feature>
<dbReference type="HOGENOM" id="CLU_035032_2_1_5"/>
<dbReference type="GO" id="GO:0015628">
    <property type="term" value="P:protein secretion by the type II secretion system"/>
    <property type="evidence" value="ECO:0007669"/>
    <property type="project" value="TreeGrafter"/>
</dbReference>
<dbReference type="EMBL" id="CP002083">
    <property type="protein sequence ID" value="ADJ23953.1"/>
    <property type="molecule type" value="Genomic_DNA"/>
</dbReference>
<evidence type="ECO:0000256" key="7">
    <source>
        <dbReference type="ARBA" id="ARBA00023136"/>
    </source>
</evidence>
<evidence type="ECO:0000256" key="3">
    <source>
        <dbReference type="ARBA" id="ARBA00022475"/>
    </source>
</evidence>
<dbReference type="InterPro" id="IPR042094">
    <property type="entry name" value="T2SS_GspF_sf"/>
</dbReference>
<protein>
    <submittedName>
        <fullName evidence="10">Type II secretion system F domain protein</fullName>
    </submittedName>
</protein>
<proteinExistence type="inferred from homology"/>
<keyword evidence="6 8" id="KW-1133">Transmembrane helix</keyword>
<dbReference type="PRINTS" id="PR00812">
    <property type="entry name" value="BCTERIALGSPF"/>
</dbReference>
<keyword evidence="7 8" id="KW-0472">Membrane</keyword>
<keyword evidence="11" id="KW-1185">Reference proteome</keyword>
<dbReference type="RefSeq" id="WP_013216112.1">
    <property type="nucleotide sequence ID" value="NC_014313.1"/>
</dbReference>
<name>D8JQJ9_HYPDA</name>
<dbReference type="STRING" id="582899.Hden_2154"/>
<evidence type="ECO:0000256" key="6">
    <source>
        <dbReference type="ARBA" id="ARBA00022989"/>
    </source>
</evidence>
<feature type="transmembrane region" description="Helical" evidence="8">
    <location>
        <begin position="225"/>
        <end position="246"/>
    </location>
</feature>
<feature type="domain" description="Type II secretion system protein GspF" evidence="9">
    <location>
        <begin position="71"/>
        <end position="194"/>
    </location>
</feature>
<dbReference type="PANTHER" id="PTHR30012:SF7">
    <property type="entry name" value="PROTEIN TRANSPORT PROTEIN HOFC HOMOLOG"/>
    <property type="match status" value="1"/>
</dbReference>